<keyword evidence="7" id="KW-1185">Reference proteome</keyword>
<name>A0A0R1ZCB3_9LACO</name>
<proteinExistence type="inferred from homology"/>
<comment type="catalytic activity">
    <reaction evidence="5">
        <text>a D-aminoacyl-tRNA + H2O = a tRNA + a D-alpha-amino acid + H(+)</text>
        <dbReference type="Rhea" id="RHEA:13953"/>
        <dbReference type="Rhea" id="RHEA-COMP:10123"/>
        <dbReference type="Rhea" id="RHEA-COMP:10124"/>
        <dbReference type="ChEBI" id="CHEBI:15377"/>
        <dbReference type="ChEBI" id="CHEBI:15378"/>
        <dbReference type="ChEBI" id="CHEBI:59871"/>
        <dbReference type="ChEBI" id="CHEBI:78442"/>
        <dbReference type="ChEBI" id="CHEBI:79333"/>
        <dbReference type="EC" id="3.1.1.96"/>
    </reaction>
</comment>
<comment type="subcellular location">
    <subcellularLocation>
        <location evidence="5">Cytoplasm</location>
    </subcellularLocation>
</comment>
<dbReference type="PANTHER" id="PTHR10472:SF5">
    <property type="entry name" value="D-AMINOACYL-TRNA DEACYLASE 1"/>
    <property type="match status" value="1"/>
</dbReference>
<comment type="subunit">
    <text evidence="5">Homodimer.</text>
</comment>
<dbReference type="GO" id="GO:0051500">
    <property type="term" value="F:D-tyrosyl-tRNA(Tyr) deacylase activity"/>
    <property type="evidence" value="ECO:0007669"/>
    <property type="project" value="TreeGrafter"/>
</dbReference>
<dbReference type="Gene3D" id="3.50.80.10">
    <property type="entry name" value="D-tyrosyl-tRNA(Tyr) deacylase"/>
    <property type="match status" value="1"/>
</dbReference>
<dbReference type="InterPro" id="IPR023509">
    <property type="entry name" value="DTD-like_sf"/>
</dbReference>
<dbReference type="EC" id="3.1.1.96" evidence="5"/>
<evidence type="ECO:0000313" key="7">
    <source>
        <dbReference type="Proteomes" id="UP000051291"/>
    </source>
</evidence>
<keyword evidence="4 5" id="KW-0694">RNA-binding</keyword>
<comment type="function">
    <text evidence="5">An aminoacyl-tRNA editing enzyme that deacylates mischarged D-aminoacyl-tRNAs. Also deacylates mischarged glycyl-tRNA(Ala), protecting cells against glycine mischarging by AlaRS. Acts via tRNA-based rather than protein-based catalysis; rejects L-amino acids rather than detecting D-amino acids in the active site. By recycling D-aminoacyl-tRNA to D-amino acids and free tRNA molecules, this enzyme counteracts the toxicity associated with the formation of D-aminoacyl-tRNA entities in vivo and helps enforce protein L-homochirality.</text>
</comment>
<keyword evidence="2 5" id="KW-0963">Cytoplasm</keyword>
<dbReference type="EMBL" id="AYYZ01000029">
    <property type="protein sequence ID" value="KRM51962.1"/>
    <property type="molecule type" value="Genomic_DNA"/>
</dbReference>
<dbReference type="FunFam" id="3.50.80.10:FF:000001">
    <property type="entry name" value="D-aminoacyl-tRNA deacylase"/>
    <property type="match status" value="1"/>
</dbReference>
<dbReference type="EC" id="3.1.1.-" evidence="5"/>
<dbReference type="GO" id="GO:0019478">
    <property type="term" value="P:D-amino acid catabolic process"/>
    <property type="evidence" value="ECO:0007669"/>
    <property type="project" value="UniProtKB-UniRule"/>
</dbReference>
<dbReference type="AlphaFoldDB" id="A0A0R1ZCB3"/>
<dbReference type="HAMAP" id="MF_00518">
    <property type="entry name" value="Deacylase_Dtd"/>
    <property type="match status" value="1"/>
</dbReference>
<organism evidence="6 7">
    <name type="scientific">Ligilactobacillus araffinosus DSM 20653</name>
    <dbReference type="NCBI Taxonomy" id="1423820"/>
    <lineage>
        <taxon>Bacteria</taxon>
        <taxon>Bacillati</taxon>
        <taxon>Bacillota</taxon>
        <taxon>Bacilli</taxon>
        <taxon>Lactobacillales</taxon>
        <taxon>Lactobacillaceae</taxon>
        <taxon>Ligilactobacillus</taxon>
    </lineage>
</organism>
<keyword evidence="3 5" id="KW-0820">tRNA-binding</keyword>
<dbReference type="GO" id="GO:0000049">
    <property type="term" value="F:tRNA binding"/>
    <property type="evidence" value="ECO:0007669"/>
    <property type="project" value="UniProtKB-UniRule"/>
</dbReference>
<accession>A0A0R1ZCB3</accession>
<gene>
    <name evidence="5" type="primary">dtd</name>
    <name evidence="6" type="ORF">FC64_GL001156</name>
</gene>
<evidence type="ECO:0000313" key="6">
    <source>
        <dbReference type="EMBL" id="KRM51962.1"/>
    </source>
</evidence>
<dbReference type="Pfam" id="PF02580">
    <property type="entry name" value="Tyr_Deacylase"/>
    <property type="match status" value="1"/>
</dbReference>
<sequence length="148" mass="16329">MRVVLQRVKSASVTVDDQVIGKVGKGYMLLVGFTHDDSIEDIDYIARKVANARLFADENGKINLSIKQVQGAILSVSQFTLYASTKHGNRPGFGAAQKPELAKENYHYFNEKLRSYGIEVQTGQFGADMDVALVNDGPVTIIYDSNQK</sequence>
<dbReference type="GO" id="GO:0106026">
    <property type="term" value="F:Gly-tRNA(Ala) deacylase activity"/>
    <property type="evidence" value="ECO:0007669"/>
    <property type="project" value="UniProtKB-UniRule"/>
</dbReference>
<comment type="catalytic activity">
    <reaction evidence="5">
        <text>glycyl-tRNA(Ala) + H2O = tRNA(Ala) + glycine + H(+)</text>
        <dbReference type="Rhea" id="RHEA:53744"/>
        <dbReference type="Rhea" id="RHEA-COMP:9657"/>
        <dbReference type="Rhea" id="RHEA-COMP:13640"/>
        <dbReference type="ChEBI" id="CHEBI:15377"/>
        <dbReference type="ChEBI" id="CHEBI:15378"/>
        <dbReference type="ChEBI" id="CHEBI:57305"/>
        <dbReference type="ChEBI" id="CHEBI:78442"/>
        <dbReference type="ChEBI" id="CHEBI:78522"/>
    </reaction>
</comment>
<comment type="domain">
    <text evidence="5">A Gly-cisPro motif from one monomer fits into the active site of the other monomer to allow specific chiral rejection of L-amino acids.</text>
</comment>
<dbReference type="RefSeq" id="WP_057906989.1">
    <property type="nucleotide sequence ID" value="NZ_AYYZ01000029.1"/>
</dbReference>
<comment type="caution">
    <text evidence="6">The sequence shown here is derived from an EMBL/GenBank/DDBJ whole genome shotgun (WGS) entry which is preliminary data.</text>
</comment>
<dbReference type="CDD" id="cd00563">
    <property type="entry name" value="Dtyr_deacylase"/>
    <property type="match status" value="1"/>
</dbReference>
<evidence type="ECO:0000256" key="5">
    <source>
        <dbReference type="HAMAP-Rule" id="MF_00518"/>
    </source>
</evidence>
<dbReference type="GO" id="GO:0005737">
    <property type="term" value="C:cytoplasm"/>
    <property type="evidence" value="ECO:0007669"/>
    <property type="project" value="UniProtKB-SubCell"/>
</dbReference>
<evidence type="ECO:0000256" key="4">
    <source>
        <dbReference type="ARBA" id="ARBA00022884"/>
    </source>
</evidence>
<dbReference type="STRING" id="1423820.FC64_GL001156"/>
<comment type="similarity">
    <text evidence="1 5">Belongs to the DTD family.</text>
</comment>
<dbReference type="InterPro" id="IPR003732">
    <property type="entry name" value="Daa-tRNA_deacyls_DTD"/>
</dbReference>
<feature type="short sequence motif" description="Gly-cisPro motif, important for rejection of L-amino acids" evidence="5">
    <location>
        <begin position="137"/>
        <end position="138"/>
    </location>
</feature>
<protein>
    <recommendedName>
        <fullName evidence="5">D-aminoacyl-tRNA deacylase</fullName>
        <shortName evidence="5">DTD</shortName>
        <ecNumber evidence="5">3.1.1.96</ecNumber>
    </recommendedName>
    <alternativeName>
        <fullName evidence="5">Gly-tRNA(Ala) deacylase</fullName>
        <ecNumber evidence="5">3.1.1.-</ecNumber>
    </alternativeName>
</protein>
<keyword evidence="5" id="KW-0378">Hydrolase</keyword>
<dbReference type="SUPFAM" id="SSF69500">
    <property type="entry name" value="DTD-like"/>
    <property type="match status" value="1"/>
</dbReference>
<evidence type="ECO:0000256" key="2">
    <source>
        <dbReference type="ARBA" id="ARBA00022490"/>
    </source>
</evidence>
<dbReference type="Proteomes" id="UP000051291">
    <property type="component" value="Unassembled WGS sequence"/>
</dbReference>
<evidence type="ECO:0000256" key="1">
    <source>
        <dbReference type="ARBA" id="ARBA00009673"/>
    </source>
</evidence>
<dbReference type="PATRIC" id="fig|1423820.4.peg.1181"/>
<dbReference type="NCBIfam" id="TIGR00256">
    <property type="entry name" value="D-aminoacyl-tRNA deacylase"/>
    <property type="match status" value="1"/>
</dbReference>
<dbReference type="GO" id="GO:0043908">
    <property type="term" value="F:Ser(Gly)-tRNA(Ala) hydrolase activity"/>
    <property type="evidence" value="ECO:0007669"/>
    <property type="project" value="UniProtKB-UniRule"/>
</dbReference>
<evidence type="ECO:0000256" key="3">
    <source>
        <dbReference type="ARBA" id="ARBA00022555"/>
    </source>
</evidence>
<reference evidence="6 7" key="1">
    <citation type="journal article" date="2015" name="Genome Announc.">
        <title>Expanding the biotechnology potential of lactobacilli through comparative genomics of 213 strains and associated genera.</title>
        <authorList>
            <person name="Sun Z."/>
            <person name="Harris H.M."/>
            <person name="McCann A."/>
            <person name="Guo C."/>
            <person name="Argimon S."/>
            <person name="Zhang W."/>
            <person name="Yang X."/>
            <person name="Jeffery I.B."/>
            <person name="Cooney J.C."/>
            <person name="Kagawa T.F."/>
            <person name="Liu W."/>
            <person name="Song Y."/>
            <person name="Salvetti E."/>
            <person name="Wrobel A."/>
            <person name="Rasinkangas P."/>
            <person name="Parkhill J."/>
            <person name="Rea M.C."/>
            <person name="O'Sullivan O."/>
            <person name="Ritari J."/>
            <person name="Douillard F.P."/>
            <person name="Paul Ross R."/>
            <person name="Yang R."/>
            <person name="Briner A.E."/>
            <person name="Felis G.E."/>
            <person name="de Vos W.M."/>
            <person name="Barrangou R."/>
            <person name="Klaenhammer T.R."/>
            <person name="Caufield P.W."/>
            <person name="Cui Y."/>
            <person name="Zhang H."/>
            <person name="O'Toole P.W."/>
        </authorList>
    </citation>
    <scope>NUCLEOTIDE SEQUENCE [LARGE SCALE GENOMIC DNA]</scope>
    <source>
        <strain evidence="6 7">DSM 20653</strain>
    </source>
</reference>
<dbReference type="PANTHER" id="PTHR10472">
    <property type="entry name" value="D-TYROSYL-TRNA TYR DEACYLASE"/>
    <property type="match status" value="1"/>
</dbReference>